<reference evidence="2" key="1">
    <citation type="journal article" date="2020" name="Nat. Commun.">
        <title>Large-scale genome sequencing of mycorrhizal fungi provides insights into the early evolution of symbiotic traits.</title>
        <authorList>
            <person name="Miyauchi S."/>
            <person name="Kiss E."/>
            <person name="Kuo A."/>
            <person name="Drula E."/>
            <person name="Kohler A."/>
            <person name="Sanchez-Garcia M."/>
            <person name="Morin E."/>
            <person name="Andreopoulos B."/>
            <person name="Barry K.W."/>
            <person name="Bonito G."/>
            <person name="Buee M."/>
            <person name="Carver A."/>
            <person name="Chen C."/>
            <person name="Cichocki N."/>
            <person name="Clum A."/>
            <person name="Culley D."/>
            <person name="Crous P.W."/>
            <person name="Fauchery L."/>
            <person name="Girlanda M."/>
            <person name="Hayes R.D."/>
            <person name="Keri Z."/>
            <person name="LaButti K."/>
            <person name="Lipzen A."/>
            <person name="Lombard V."/>
            <person name="Magnuson J."/>
            <person name="Maillard F."/>
            <person name="Murat C."/>
            <person name="Nolan M."/>
            <person name="Ohm R.A."/>
            <person name="Pangilinan J."/>
            <person name="Pereira M.F."/>
            <person name="Perotto S."/>
            <person name="Peter M."/>
            <person name="Pfister S."/>
            <person name="Riley R."/>
            <person name="Sitrit Y."/>
            <person name="Stielow J.B."/>
            <person name="Szollosi G."/>
            <person name="Zifcakova L."/>
            <person name="Stursova M."/>
            <person name="Spatafora J.W."/>
            <person name="Tedersoo L."/>
            <person name="Vaario L.M."/>
            <person name="Yamada A."/>
            <person name="Yan M."/>
            <person name="Wang P."/>
            <person name="Xu J."/>
            <person name="Bruns T."/>
            <person name="Baldrian P."/>
            <person name="Vilgalys R."/>
            <person name="Dunand C."/>
            <person name="Henrissat B."/>
            <person name="Grigoriev I.V."/>
            <person name="Hibbett D."/>
            <person name="Nagy L.G."/>
            <person name="Martin F.M."/>
        </authorList>
    </citation>
    <scope>NUCLEOTIDE SEQUENCE</scope>
    <source>
        <strain evidence="2">UP504</strain>
    </source>
</reference>
<comment type="caution">
    <text evidence="2">The sequence shown here is derived from an EMBL/GenBank/DDBJ whole genome shotgun (WGS) entry which is preliminary data.</text>
</comment>
<feature type="compositionally biased region" description="Polar residues" evidence="1">
    <location>
        <begin position="126"/>
        <end position="146"/>
    </location>
</feature>
<keyword evidence="3" id="KW-1185">Reference proteome</keyword>
<accession>A0A9P6DV57</accession>
<sequence length="273" mass="30892">MSRQGPGRNTGARTATPWTIATYMPMQQIRCHTRFGGCGTLNRAQGKTREHMQPPETPPLAYISMKEMQCHTPASVLSLWENSPNKDTDEPPIRNLMRSHPTPKPRVTHQMKTGEWRPPDEAPPNETHQTNPHRLTTQQMGTSQPHAATRDQANHTRCSGCVVIYNIITGATTHKSKAQQMRMSRTDTGQTRPETTQPTKQILPTPTRQRTRTEQNPHRWTVKNHTCFGRCGEFLSFSSTHNPYPLPKPARTKHVTPLNETLNCRPKTCDPAN</sequence>
<evidence type="ECO:0000313" key="2">
    <source>
        <dbReference type="EMBL" id="KAF9512319.1"/>
    </source>
</evidence>
<protein>
    <submittedName>
        <fullName evidence="2">Uncharacterized protein</fullName>
    </submittedName>
</protein>
<evidence type="ECO:0000313" key="3">
    <source>
        <dbReference type="Proteomes" id="UP000886523"/>
    </source>
</evidence>
<feature type="region of interest" description="Disordered" evidence="1">
    <location>
        <begin position="80"/>
        <end position="152"/>
    </location>
</feature>
<name>A0A9P6DV57_9AGAM</name>
<dbReference type="Proteomes" id="UP000886523">
    <property type="component" value="Unassembled WGS sequence"/>
</dbReference>
<gene>
    <name evidence="2" type="ORF">BS47DRAFT_1363224</name>
</gene>
<proteinExistence type="predicted"/>
<feature type="region of interest" description="Disordered" evidence="1">
    <location>
        <begin position="175"/>
        <end position="216"/>
    </location>
</feature>
<evidence type="ECO:0000256" key="1">
    <source>
        <dbReference type="SAM" id="MobiDB-lite"/>
    </source>
</evidence>
<feature type="compositionally biased region" description="Polar residues" evidence="1">
    <location>
        <begin position="175"/>
        <end position="202"/>
    </location>
</feature>
<dbReference type="EMBL" id="MU128988">
    <property type="protein sequence ID" value="KAF9512319.1"/>
    <property type="molecule type" value="Genomic_DNA"/>
</dbReference>
<organism evidence="2 3">
    <name type="scientific">Hydnum rufescens UP504</name>
    <dbReference type="NCBI Taxonomy" id="1448309"/>
    <lineage>
        <taxon>Eukaryota</taxon>
        <taxon>Fungi</taxon>
        <taxon>Dikarya</taxon>
        <taxon>Basidiomycota</taxon>
        <taxon>Agaricomycotina</taxon>
        <taxon>Agaricomycetes</taxon>
        <taxon>Cantharellales</taxon>
        <taxon>Hydnaceae</taxon>
        <taxon>Hydnum</taxon>
    </lineage>
</organism>
<dbReference type="AlphaFoldDB" id="A0A9P6DV57"/>